<evidence type="ECO:0000313" key="1">
    <source>
        <dbReference type="EMBL" id="KAF2628207.1"/>
    </source>
</evidence>
<reference evidence="1" key="1">
    <citation type="journal article" date="2020" name="Stud. Mycol.">
        <title>101 Dothideomycetes genomes: a test case for predicting lifestyles and emergence of pathogens.</title>
        <authorList>
            <person name="Haridas S."/>
            <person name="Albert R."/>
            <person name="Binder M."/>
            <person name="Bloem J."/>
            <person name="Labutti K."/>
            <person name="Salamov A."/>
            <person name="Andreopoulos B."/>
            <person name="Baker S."/>
            <person name="Barry K."/>
            <person name="Bills G."/>
            <person name="Bluhm B."/>
            <person name="Cannon C."/>
            <person name="Castanera R."/>
            <person name="Culley D."/>
            <person name="Daum C."/>
            <person name="Ezra D."/>
            <person name="Gonzalez J."/>
            <person name="Henrissat B."/>
            <person name="Kuo A."/>
            <person name="Liang C."/>
            <person name="Lipzen A."/>
            <person name="Lutzoni F."/>
            <person name="Magnuson J."/>
            <person name="Mondo S."/>
            <person name="Nolan M."/>
            <person name="Ohm R."/>
            <person name="Pangilinan J."/>
            <person name="Park H.-J."/>
            <person name="Ramirez L."/>
            <person name="Alfaro M."/>
            <person name="Sun H."/>
            <person name="Tritt A."/>
            <person name="Yoshinaga Y."/>
            <person name="Zwiers L.-H."/>
            <person name="Turgeon B."/>
            <person name="Goodwin S."/>
            <person name="Spatafora J."/>
            <person name="Crous P."/>
            <person name="Grigoriev I."/>
        </authorList>
    </citation>
    <scope>NUCLEOTIDE SEQUENCE</scope>
    <source>
        <strain evidence="1">CBS 525.71</strain>
    </source>
</reference>
<gene>
    <name evidence="1" type="ORF">BU25DRAFT_439661</name>
</gene>
<organism evidence="1 2">
    <name type="scientific">Macroventuria anomochaeta</name>
    <dbReference type="NCBI Taxonomy" id="301207"/>
    <lineage>
        <taxon>Eukaryota</taxon>
        <taxon>Fungi</taxon>
        <taxon>Dikarya</taxon>
        <taxon>Ascomycota</taxon>
        <taxon>Pezizomycotina</taxon>
        <taxon>Dothideomycetes</taxon>
        <taxon>Pleosporomycetidae</taxon>
        <taxon>Pleosporales</taxon>
        <taxon>Pleosporineae</taxon>
        <taxon>Didymellaceae</taxon>
        <taxon>Macroventuria</taxon>
    </lineage>
</organism>
<dbReference type="EMBL" id="MU006714">
    <property type="protein sequence ID" value="KAF2628207.1"/>
    <property type="molecule type" value="Genomic_DNA"/>
</dbReference>
<evidence type="ECO:0000313" key="2">
    <source>
        <dbReference type="Proteomes" id="UP000799754"/>
    </source>
</evidence>
<dbReference type="Proteomes" id="UP000799754">
    <property type="component" value="Unassembled WGS sequence"/>
</dbReference>
<accession>A0ACB6S502</accession>
<keyword evidence="2" id="KW-1185">Reference proteome</keyword>
<protein>
    <submittedName>
        <fullName evidence="1">Aspartic proteinase</fullName>
    </submittedName>
</protein>
<comment type="caution">
    <text evidence="1">The sequence shown here is derived from an EMBL/GenBank/DDBJ whole genome shotgun (WGS) entry which is preliminary data.</text>
</comment>
<sequence length="415" mass="45409">MSNLKRVNVKPNPAYEKVGIASYASLLKKYDFAPTTAGPFQKIEEKKRSFKNAFRSKSKKETKSVLRKVEEDGKPGEVKAEDQQNDALYICPLWSTELGSKTKAARGKHNLFDAKKSSTFKKVSGSSWAIKYGDGSTASGIVGTDNVTLGGLCVENQAIELASKLSSQFMRSAGDGLLGLAFGKINTVRPKRVATPVENMITQEDIQEDQELFTCYLGSWRDKDDEDKGESFYTFGYVDQEVLDRCGVKEPYYVGIDTTTEGFWQFASPSASINGKIIDRGANTAIADTGTTLALVSDDLCKQIYDAIPGAKFDEKNQGWVFPIGTPVDKLPKVTFAVGDKQFEVQKEDLGFAKVGNGMQYGGIQSRGNSKFDILGDTWLKAVYAIFDQGKKRFGVVQRIEGNQNTAAAPSGGNK</sequence>
<name>A0ACB6S502_9PLEO</name>
<proteinExistence type="predicted"/>